<organism evidence="1 2">
    <name type="scientific">Entamoeba histolytica KU27</name>
    <dbReference type="NCBI Taxonomy" id="885311"/>
    <lineage>
        <taxon>Eukaryota</taxon>
        <taxon>Amoebozoa</taxon>
        <taxon>Evosea</taxon>
        <taxon>Archamoebae</taxon>
        <taxon>Mastigamoebida</taxon>
        <taxon>Entamoebidae</taxon>
        <taxon>Entamoeba</taxon>
    </lineage>
</organism>
<dbReference type="VEuPathDB" id="AmoebaDB:EHI5A_081840"/>
<gene>
    <name evidence="1" type="ORF">EHI5A_081840</name>
</gene>
<dbReference type="AlphaFoldDB" id="M2RE11"/>
<reference evidence="1 2" key="1">
    <citation type="submission" date="2013-02" db="EMBL/GenBank/DDBJ databases">
        <authorList>
            <person name="Hannick L."/>
            <person name="Zafar N."/>
            <person name="Lorenzi H."/>
            <person name="Ali I.A."/>
            <person name="Petri W.P."/>
            <person name="Caler E."/>
        </authorList>
    </citation>
    <scope>NUCLEOTIDE SEQUENCE [LARGE SCALE GENOMIC DNA]</scope>
    <source>
        <strain evidence="1 2">KU27</strain>
    </source>
</reference>
<protein>
    <submittedName>
        <fullName evidence="1">Uncharacterized protein</fullName>
    </submittedName>
</protein>
<dbReference type="EMBL" id="KB445459">
    <property type="protein sequence ID" value="EMD42665.1"/>
    <property type="molecule type" value="Genomic_DNA"/>
</dbReference>
<proteinExistence type="predicted"/>
<name>M2RE11_ENTHI</name>
<accession>M2RE11</accession>
<dbReference type="Proteomes" id="UP000011755">
    <property type="component" value="Unassembled WGS sequence"/>
</dbReference>
<evidence type="ECO:0000313" key="2">
    <source>
        <dbReference type="Proteomes" id="UP000011755"/>
    </source>
</evidence>
<evidence type="ECO:0000313" key="1">
    <source>
        <dbReference type="EMBL" id="EMD42665.1"/>
    </source>
</evidence>
<sequence length="223" mass="26423">MVKKEIIQWLNQLNQDEISYKINVLNKIIEKKIDLNDFLVCCGDFTRSLSYNLTSFNDELLSLSYEVMIQWISIILSQPKIQIKYYDLLIIKFIDGLYYAINERIQFYIDHIIPLITTSQIFITRHLSQLIHSLSFHIQTHNKSILPIIIKLLNTISIPDSLWNDLIVFLYLQYHFSKDQLQSSVLDLLLHLSSYNPVMTSNYIQMFLKSLKIEDESMFMYLV</sequence>